<evidence type="ECO:0000313" key="3">
    <source>
        <dbReference type="Proteomes" id="UP000663801"/>
    </source>
</evidence>
<dbReference type="GO" id="GO:0005886">
    <property type="term" value="C:plasma membrane"/>
    <property type="evidence" value="ECO:0007669"/>
    <property type="project" value="TreeGrafter"/>
</dbReference>
<dbReference type="PANTHER" id="PTHR45138:SF24">
    <property type="entry name" value="DIGUANYLATE CYCLASE DGCC-RELATED"/>
    <property type="match status" value="1"/>
</dbReference>
<dbReference type="InterPro" id="IPR050469">
    <property type="entry name" value="Diguanylate_Cyclase"/>
</dbReference>
<dbReference type="InterPro" id="IPR029016">
    <property type="entry name" value="GAF-like_dom_sf"/>
</dbReference>
<feature type="domain" description="GGDEF" evidence="1">
    <location>
        <begin position="214"/>
        <end position="328"/>
    </location>
</feature>
<dbReference type="InterPro" id="IPR029787">
    <property type="entry name" value="Nucleotide_cyclase"/>
</dbReference>
<organism evidence="2 3">
    <name type="scientific">Nakamurella flavida</name>
    <dbReference type="NCBI Taxonomy" id="363630"/>
    <lineage>
        <taxon>Bacteria</taxon>
        <taxon>Bacillati</taxon>
        <taxon>Actinomycetota</taxon>
        <taxon>Actinomycetes</taxon>
        <taxon>Nakamurellales</taxon>
        <taxon>Nakamurellaceae</taxon>
        <taxon>Nakamurella</taxon>
    </lineage>
</organism>
<dbReference type="Gene3D" id="3.30.450.40">
    <property type="match status" value="1"/>
</dbReference>
<dbReference type="InterPro" id="IPR003018">
    <property type="entry name" value="GAF"/>
</dbReference>
<dbReference type="SUPFAM" id="SSF55073">
    <property type="entry name" value="Nucleotide cyclase"/>
    <property type="match status" value="1"/>
</dbReference>
<dbReference type="PANTHER" id="PTHR45138">
    <property type="entry name" value="REGULATORY COMPONENTS OF SENSORY TRANSDUCTION SYSTEM"/>
    <property type="match status" value="1"/>
</dbReference>
<evidence type="ECO:0000313" key="2">
    <source>
        <dbReference type="EMBL" id="MBM9476499.1"/>
    </source>
</evidence>
<accession>A0A938YJW1</accession>
<dbReference type="FunFam" id="3.30.70.270:FF:000001">
    <property type="entry name" value="Diguanylate cyclase domain protein"/>
    <property type="match status" value="1"/>
</dbReference>
<dbReference type="GO" id="GO:0043709">
    <property type="term" value="P:cell adhesion involved in single-species biofilm formation"/>
    <property type="evidence" value="ECO:0007669"/>
    <property type="project" value="TreeGrafter"/>
</dbReference>
<dbReference type="NCBIfam" id="TIGR00254">
    <property type="entry name" value="GGDEF"/>
    <property type="match status" value="1"/>
</dbReference>
<evidence type="ECO:0000259" key="1">
    <source>
        <dbReference type="PROSITE" id="PS50887"/>
    </source>
</evidence>
<dbReference type="Gene3D" id="3.30.70.270">
    <property type="match status" value="1"/>
</dbReference>
<dbReference type="SMART" id="SM00065">
    <property type="entry name" value="GAF"/>
    <property type="match status" value="1"/>
</dbReference>
<keyword evidence="3" id="KW-1185">Reference proteome</keyword>
<dbReference type="PROSITE" id="PS50887">
    <property type="entry name" value="GGDEF"/>
    <property type="match status" value="1"/>
</dbReference>
<dbReference type="GO" id="GO:0052621">
    <property type="term" value="F:diguanylate cyclase activity"/>
    <property type="evidence" value="ECO:0007669"/>
    <property type="project" value="TreeGrafter"/>
</dbReference>
<dbReference type="Pfam" id="PF00990">
    <property type="entry name" value="GGDEF"/>
    <property type="match status" value="1"/>
</dbReference>
<proteinExistence type="predicted"/>
<dbReference type="AlphaFoldDB" id="A0A938YJW1"/>
<dbReference type="RefSeq" id="WP_205256615.1">
    <property type="nucleotide sequence ID" value="NZ_JAERWL010000008.1"/>
</dbReference>
<reference evidence="2" key="1">
    <citation type="submission" date="2021-01" db="EMBL/GenBank/DDBJ databases">
        <title>KCTC 19127 draft genome.</title>
        <authorList>
            <person name="An D."/>
        </authorList>
    </citation>
    <scope>NUCLEOTIDE SEQUENCE</scope>
    <source>
        <strain evidence="2">KCTC 19127</strain>
    </source>
</reference>
<dbReference type="Proteomes" id="UP000663801">
    <property type="component" value="Unassembled WGS sequence"/>
</dbReference>
<dbReference type="InterPro" id="IPR043128">
    <property type="entry name" value="Rev_trsase/Diguanyl_cyclase"/>
</dbReference>
<sequence length="328" mass="35472">MCTDAAATEAQRLAAVYRYEILDSPRAATFDRITALAARVFRVPVAAISMVDADRVWFASCDGMPVTQTPREPGLCATTILSPVPRVVPDLRVDEDARDNSLVTSGAVRFYAGAPLRTADGHNIGALCLLDTEPRTLDAADVENLADLAALVVTELELRLRTRQEVAAVRRTMAREHRRLRLLSVTDPLTGIANRRALTEGLALALAEDLDVERPISLVLADLDHFKSINDRYGHGTGDRVLTAVAECLGRQVRDGDLVARFGGEEFITLLNATSRQDAVGWAERTREALADLVVDGVPARVTASFGVATHDGSESADDLIHRADLAL</sequence>
<dbReference type="EMBL" id="JAERWL010000008">
    <property type="protein sequence ID" value="MBM9476499.1"/>
    <property type="molecule type" value="Genomic_DNA"/>
</dbReference>
<dbReference type="GO" id="GO:1902201">
    <property type="term" value="P:negative regulation of bacterial-type flagellum-dependent cell motility"/>
    <property type="evidence" value="ECO:0007669"/>
    <property type="project" value="TreeGrafter"/>
</dbReference>
<name>A0A938YJW1_9ACTN</name>
<dbReference type="SUPFAM" id="SSF55781">
    <property type="entry name" value="GAF domain-like"/>
    <property type="match status" value="1"/>
</dbReference>
<dbReference type="InterPro" id="IPR000160">
    <property type="entry name" value="GGDEF_dom"/>
</dbReference>
<dbReference type="SMART" id="SM00267">
    <property type="entry name" value="GGDEF"/>
    <property type="match status" value="1"/>
</dbReference>
<dbReference type="CDD" id="cd01949">
    <property type="entry name" value="GGDEF"/>
    <property type="match status" value="1"/>
</dbReference>
<dbReference type="Pfam" id="PF01590">
    <property type="entry name" value="GAF"/>
    <property type="match status" value="1"/>
</dbReference>
<protein>
    <submittedName>
        <fullName evidence="2">Sensor domain-containing diguanylate cyclase</fullName>
    </submittedName>
</protein>
<comment type="caution">
    <text evidence="2">The sequence shown here is derived from an EMBL/GenBank/DDBJ whole genome shotgun (WGS) entry which is preliminary data.</text>
</comment>
<gene>
    <name evidence="2" type="ORF">JL107_08605</name>
</gene>